<comment type="caution">
    <text evidence="2">The sequence shown here is derived from an EMBL/GenBank/DDBJ whole genome shotgun (WGS) entry which is preliminary data.</text>
</comment>
<organism evidence="2 3">
    <name type="scientific">Pseudocohnilembus persalinus</name>
    <name type="common">Ciliate</name>
    <dbReference type="NCBI Taxonomy" id="266149"/>
    <lineage>
        <taxon>Eukaryota</taxon>
        <taxon>Sar</taxon>
        <taxon>Alveolata</taxon>
        <taxon>Ciliophora</taxon>
        <taxon>Intramacronucleata</taxon>
        <taxon>Oligohymenophorea</taxon>
        <taxon>Scuticociliatia</taxon>
        <taxon>Philasterida</taxon>
        <taxon>Pseudocohnilembidae</taxon>
        <taxon>Pseudocohnilembus</taxon>
    </lineage>
</organism>
<dbReference type="AlphaFoldDB" id="A0A0V0QSA1"/>
<evidence type="ECO:0000256" key="1">
    <source>
        <dbReference type="SAM" id="MobiDB-lite"/>
    </source>
</evidence>
<gene>
    <name evidence="2" type="ORF">PPERSA_06837</name>
</gene>
<dbReference type="InParanoid" id="A0A0V0QSA1"/>
<dbReference type="Proteomes" id="UP000054937">
    <property type="component" value="Unassembled WGS sequence"/>
</dbReference>
<feature type="region of interest" description="Disordered" evidence="1">
    <location>
        <begin position="223"/>
        <end position="252"/>
    </location>
</feature>
<proteinExistence type="predicted"/>
<feature type="compositionally biased region" description="Polar residues" evidence="1">
    <location>
        <begin position="42"/>
        <end position="60"/>
    </location>
</feature>
<keyword evidence="3" id="KW-1185">Reference proteome</keyword>
<feature type="compositionally biased region" description="Low complexity" evidence="1">
    <location>
        <begin position="235"/>
        <end position="250"/>
    </location>
</feature>
<reference evidence="2 3" key="1">
    <citation type="journal article" date="2015" name="Sci. Rep.">
        <title>Genome of the facultative scuticociliatosis pathogen Pseudocohnilembus persalinus provides insight into its virulence through horizontal gene transfer.</title>
        <authorList>
            <person name="Xiong J."/>
            <person name="Wang G."/>
            <person name="Cheng J."/>
            <person name="Tian M."/>
            <person name="Pan X."/>
            <person name="Warren A."/>
            <person name="Jiang C."/>
            <person name="Yuan D."/>
            <person name="Miao W."/>
        </authorList>
    </citation>
    <scope>NUCLEOTIDE SEQUENCE [LARGE SCALE GENOMIC DNA]</scope>
    <source>
        <strain evidence="2">36N120E</strain>
    </source>
</reference>
<dbReference type="EMBL" id="LDAU01000110">
    <property type="protein sequence ID" value="KRX05203.1"/>
    <property type="molecule type" value="Genomic_DNA"/>
</dbReference>
<protein>
    <submittedName>
        <fullName evidence="2">Uncharacterized protein</fullName>
    </submittedName>
</protein>
<sequence length="410" mass="47848">MNLIRPVSAFQAQPQNSQISQNFQKQNGEISRQKNNNQSKTFIQNNQNKSKQITQQSPYTQRARPKKPVEITEFSQIVDEETQKALESPLKSKRIINKVPLIKENDDKDINLLDVFRREFRSNTKQKSGLIAQAQRHNFNPARFYMRPEKKDEYFSQYLDTHDNNMSILQQKKLLKQQINLDLDPKIDLSQQISNLFETLQNQNLSTNQGDEQEQNNKINAIQSQKEKKRPQTCNNNNNVKNQRVQNLNQGQNVKKFGVYKTSLKPKTAQPKQQRSQSFVSNVENQNQNLMSTNKKYGFDSIIQSQRDWQTYDVDQQQVGNLKTSQNRKSTFARINSASTDSQLRSIENQNNNQNQSNNNNQFYRKQKSQNQKNQNNNFKTRNSILTNYQTPNLLSSEIKVSLDQNAPQI</sequence>
<accession>A0A0V0QSA1</accession>
<name>A0A0V0QSA1_PSEPJ</name>
<evidence type="ECO:0000313" key="2">
    <source>
        <dbReference type="EMBL" id="KRX05203.1"/>
    </source>
</evidence>
<feature type="region of interest" description="Disordered" evidence="1">
    <location>
        <begin position="42"/>
        <end position="68"/>
    </location>
</feature>
<evidence type="ECO:0000313" key="3">
    <source>
        <dbReference type="Proteomes" id="UP000054937"/>
    </source>
</evidence>